<dbReference type="SUPFAM" id="SSF55909">
    <property type="entry name" value="Pentein"/>
    <property type="match status" value="1"/>
</dbReference>
<proteinExistence type="predicted"/>
<reference evidence="1" key="2">
    <citation type="submission" date="2020-09" db="EMBL/GenBank/DDBJ databases">
        <authorList>
            <person name="Sun Q."/>
            <person name="Kim S."/>
        </authorList>
    </citation>
    <scope>NUCLEOTIDE SEQUENCE</scope>
    <source>
        <strain evidence="1">KCTC 23714</strain>
    </source>
</reference>
<dbReference type="Proteomes" id="UP000628984">
    <property type="component" value="Unassembled WGS sequence"/>
</dbReference>
<evidence type="ECO:0000313" key="2">
    <source>
        <dbReference type="Proteomes" id="UP000628984"/>
    </source>
</evidence>
<sequence>MTPTRSAASSVQAPRGVVMIRPHHFTPNPQTAVDNAFQGTDSARSARAIAQAAYDEATKAAESLQAAGVRVHLFDDAGTTTPDSCFPNNWFSTHAGGHVAIYPMYSPNRRLERRADVIEMLKHNYRVQDVIDYSGLEQDDVFLEGTGAMVLDHVERVAYAARSHRTNEVALERFCTHFNFEPIVFDAADGAGKPVYHTNVLMCIGTGFALIGLDTIRLPARRAEIEQRLADSGRDILDLSHRQITEFAGNAIELTGDQGPVLAISARALRALEPDQKARLEAHVALLPLDIPTIELAGGSVRCMLAGVHLTPRPSAR</sequence>
<accession>A0A918J064</accession>
<comment type="caution">
    <text evidence="1">The sequence shown here is derived from an EMBL/GenBank/DDBJ whole genome shotgun (WGS) entry which is preliminary data.</text>
</comment>
<dbReference type="RefSeq" id="WP_229804221.1">
    <property type="nucleotide sequence ID" value="NZ_BMYQ01000011.1"/>
</dbReference>
<dbReference type="PANTHER" id="PTHR43224">
    <property type="entry name" value="AMIDINOTRANSFERASE"/>
    <property type="match status" value="1"/>
</dbReference>
<dbReference type="PIRSF" id="PIRSF028188">
    <property type="entry name" value="Amdntrnsf_FN0238"/>
    <property type="match status" value="1"/>
</dbReference>
<gene>
    <name evidence="1" type="ORF">GCM10011452_30430</name>
</gene>
<dbReference type="AlphaFoldDB" id="A0A918J064"/>
<protein>
    <submittedName>
        <fullName evidence="1">Amidinotransferase</fullName>
    </submittedName>
</protein>
<dbReference type="EMBL" id="BMYQ01000011">
    <property type="protein sequence ID" value="GGW39941.1"/>
    <property type="molecule type" value="Genomic_DNA"/>
</dbReference>
<organism evidence="1 2">
    <name type="scientific">Gemmobacter lanyuensis</name>
    <dbReference type="NCBI Taxonomy" id="1054497"/>
    <lineage>
        <taxon>Bacteria</taxon>
        <taxon>Pseudomonadati</taxon>
        <taxon>Pseudomonadota</taxon>
        <taxon>Alphaproteobacteria</taxon>
        <taxon>Rhodobacterales</taxon>
        <taxon>Paracoccaceae</taxon>
        <taxon>Gemmobacter</taxon>
    </lineage>
</organism>
<evidence type="ECO:0000313" key="1">
    <source>
        <dbReference type="EMBL" id="GGW39941.1"/>
    </source>
</evidence>
<dbReference type="Gene3D" id="3.75.10.10">
    <property type="entry name" value="L-arginine/glycine Amidinotransferase, Chain A"/>
    <property type="match status" value="1"/>
</dbReference>
<reference evidence="1" key="1">
    <citation type="journal article" date="2014" name="Int. J. Syst. Evol. Microbiol.">
        <title>Complete genome sequence of Corynebacterium casei LMG S-19264T (=DSM 44701T), isolated from a smear-ripened cheese.</title>
        <authorList>
            <consortium name="US DOE Joint Genome Institute (JGI-PGF)"/>
            <person name="Walter F."/>
            <person name="Albersmeier A."/>
            <person name="Kalinowski J."/>
            <person name="Ruckert C."/>
        </authorList>
    </citation>
    <scope>NUCLEOTIDE SEQUENCE</scope>
    <source>
        <strain evidence="1">KCTC 23714</strain>
    </source>
</reference>
<name>A0A918J064_9RHOB</name>
<dbReference type="InterPro" id="IPR014541">
    <property type="entry name" value="Amdntrnsf_FN0238"/>
</dbReference>
<dbReference type="Pfam" id="PF19420">
    <property type="entry name" value="DDAH_eukar"/>
    <property type="match status" value="1"/>
</dbReference>
<dbReference type="NCBIfam" id="NF046062">
    <property type="entry name" value="citrull_CtlX"/>
    <property type="match status" value="1"/>
</dbReference>
<dbReference type="PANTHER" id="PTHR43224:SF1">
    <property type="entry name" value="AMIDINOTRANSFERASE"/>
    <property type="match status" value="1"/>
</dbReference>
<keyword evidence="2" id="KW-1185">Reference proteome</keyword>